<dbReference type="OrthoDB" id="444119at2759"/>
<keyword evidence="5 9" id="KW-0472">Membrane</keyword>
<evidence type="ECO:0000259" key="10">
    <source>
        <dbReference type="Pfam" id="PF08016"/>
    </source>
</evidence>
<evidence type="ECO:0000313" key="12">
    <source>
        <dbReference type="EMBL" id="RUS72700.1"/>
    </source>
</evidence>
<gene>
    <name evidence="12" type="ORF">EGW08_019536</name>
</gene>
<evidence type="ECO:0000256" key="1">
    <source>
        <dbReference type="ARBA" id="ARBA00004141"/>
    </source>
</evidence>
<dbReference type="Pfam" id="PF20519">
    <property type="entry name" value="Polycystin_dom"/>
    <property type="match status" value="1"/>
</dbReference>
<reference evidence="12 13" key="1">
    <citation type="submission" date="2019-01" db="EMBL/GenBank/DDBJ databases">
        <title>A draft genome assembly of the solar-powered sea slug Elysia chlorotica.</title>
        <authorList>
            <person name="Cai H."/>
            <person name="Li Q."/>
            <person name="Fang X."/>
            <person name="Li J."/>
            <person name="Curtis N.E."/>
            <person name="Altenburger A."/>
            <person name="Shibata T."/>
            <person name="Feng M."/>
            <person name="Maeda T."/>
            <person name="Schwartz J.A."/>
            <person name="Shigenobu S."/>
            <person name="Lundholm N."/>
            <person name="Nishiyama T."/>
            <person name="Yang H."/>
            <person name="Hasebe M."/>
            <person name="Li S."/>
            <person name="Pierce S.K."/>
            <person name="Wang J."/>
        </authorList>
    </citation>
    <scope>NUCLEOTIDE SEQUENCE [LARGE SCALE GENOMIC DNA]</scope>
    <source>
        <strain evidence="12">EC2010</strain>
        <tissue evidence="12">Whole organism of an adult</tissue>
    </source>
</reference>
<evidence type="ECO:0000256" key="4">
    <source>
        <dbReference type="ARBA" id="ARBA00022989"/>
    </source>
</evidence>
<accession>A0A433STT5</accession>
<proteinExistence type="inferred from homology"/>
<feature type="compositionally biased region" description="Low complexity" evidence="8">
    <location>
        <begin position="713"/>
        <end position="724"/>
    </location>
</feature>
<dbReference type="SUPFAM" id="SSF81324">
    <property type="entry name" value="Voltage-gated potassium channels"/>
    <property type="match status" value="1"/>
</dbReference>
<dbReference type="Proteomes" id="UP000271974">
    <property type="component" value="Unassembled WGS sequence"/>
</dbReference>
<evidence type="ECO:0000259" key="11">
    <source>
        <dbReference type="Pfam" id="PF20519"/>
    </source>
</evidence>
<feature type="region of interest" description="Disordered" evidence="8">
    <location>
        <begin position="1"/>
        <end position="24"/>
    </location>
</feature>
<keyword evidence="3 9" id="KW-0812">Transmembrane</keyword>
<comment type="caution">
    <text evidence="12">The sequence shown here is derived from an EMBL/GenBank/DDBJ whole genome shotgun (WGS) entry which is preliminary data.</text>
</comment>
<evidence type="ECO:0000256" key="9">
    <source>
        <dbReference type="SAM" id="Phobius"/>
    </source>
</evidence>
<dbReference type="AlphaFoldDB" id="A0A433STT5"/>
<feature type="compositionally biased region" description="Basic and acidic residues" evidence="8">
    <location>
        <begin position="9"/>
        <end position="18"/>
    </location>
</feature>
<evidence type="ECO:0000256" key="6">
    <source>
        <dbReference type="ARBA" id="ARBA00023180"/>
    </source>
</evidence>
<dbReference type="GO" id="GO:0050982">
    <property type="term" value="P:detection of mechanical stimulus"/>
    <property type="evidence" value="ECO:0007669"/>
    <property type="project" value="TreeGrafter"/>
</dbReference>
<evidence type="ECO:0000256" key="2">
    <source>
        <dbReference type="ARBA" id="ARBA00007200"/>
    </source>
</evidence>
<protein>
    <submittedName>
        <fullName evidence="12">Uncharacterized protein</fullName>
    </submittedName>
</protein>
<feature type="transmembrane region" description="Helical" evidence="9">
    <location>
        <begin position="448"/>
        <end position="469"/>
    </location>
</feature>
<evidence type="ECO:0000256" key="8">
    <source>
        <dbReference type="SAM" id="MobiDB-lite"/>
    </source>
</evidence>
<feature type="transmembrane region" description="Helical" evidence="9">
    <location>
        <begin position="422"/>
        <end position="442"/>
    </location>
</feature>
<dbReference type="InterPro" id="IPR046791">
    <property type="entry name" value="Polycystin_dom"/>
</dbReference>
<feature type="region of interest" description="Disordered" evidence="8">
    <location>
        <begin position="771"/>
        <end position="793"/>
    </location>
</feature>
<keyword evidence="4 9" id="KW-1133">Transmembrane helix</keyword>
<feature type="region of interest" description="Disordered" evidence="8">
    <location>
        <begin position="712"/>
        <end position="751"/>
    </location>
</feature>
<feature type="disulfide bond" evidence="7">
    <location>
        <begin position="142"/>
        <end position="155"/>
    </location>
</feature>
<feature type="transmembrane region" description="Helical" evidence="9">
    <location>
        <begin position="481"/>
        <end position="506"/>
    </location>
</feature>
<feature type="transmembrane region" description="Helical" evidence="9">
    <location>
        <begin position="257"/>
        <end position="275"/>
    </location>
</feature>
<dbReference type="PRINTS" id="PR01433">
    <property type="entry name" value="POLYCYSTIN2"/>
</dbReference>
<dbReference type="PANTHER" id="PTHR10877">
    <property type="entry name" value="POLYCYSTIN FAMILY MEMBER"/>
    <property type="match status" value="1"/>
</dbReference>
<dbReference type="GO" id="GO:0016020">
    <property type="term" value="C:membrane"/>
    <property type="evidence" value="ECO:0007669"/>
    <property type="project" value="UniProtKB-SubCell"/>
</dbReference>
<feature type="transmembrane region" description="Helical" evidence="9">
    <location>
        <begin position="295"/>
        <end position="317"/>
    </location>
</feature>
<comment type="subcellular location">
    <subcellularLocation>
        <location evidence="1">Membrane</location>
        <topology evidence="1">Multi-pass membrane protein</topology>
    </subcellularLocation>
</comment>
<feature type="compositionally biased region" description="Acidic residues" evidence="8">
    <location>
        <begin position="725"/>
        <end position="734"/>
    </location>
</feature>
<dbReference type="STRING" id="188477.A0A433STT5"/>
<feature type="compositionally biased region" description="Basic and acidic residues" evidence="8">
    <location>
        <begin position="771"/>
        <end position="790"/>
    </location>
</feature>
<dbReference type="InterPro" id="IPR003915">
    <property type="entry name" value="PKD_2"/>
</dbReference>
<dbReference type="GO" id="GO:0005262">
    <property type="term" value="F:calcium channel activity"/>
    <property type="evidence" value="ECO:0007669"/>
    <property type="project" value="TreeGrafter"/>
</dbReference>
<evidence type="ECO:0000256" key="3">
    <source>
        <dbReference type="ARBA" id="ARBA00022692"/>
    </source>
</evidence>
<organism evidence="12 13">
    <name type="scientific">Elysia chlorotica</name>
    <name type="common">Eastern emerald elysia</name>
    <name type="synonym">Sea slug</name>
    <dbReference type="NCBI Taxonomy" id="188477"/>
    <lineage>
        <taxon>Eukaryota</taxon>
        <taxon>Metazoa</taxon>
        <taxon>Spiralia</taxon>
        <taxon>Lophotrochozoa</taxon>
        <taxon>Mollusca</taxon>
        <taxon>Gastropoda</taxon>
        <taxon>Heterobranchia</taxon>
        <taxon>Euthyneura</taxon>
        <taxon>Panpulmonata</taxon>
        <taxon>Sacoglossa</taxon>
        <taxon>Placobranchoidea</taxon>
        <taxon>Plakobranchidae</taxon>
        <taxon>Elysia</taxon>
    </lineage>
</organism>
<dbReference type="InterPro" id="IPR051223">
    <property type="entry name" value="Polycystin"/>
</dbReference>
<dbReference type="EMBL" id="RQTK01001030">
    <property type="protein sequence ID" value="RUS72700.1"/>
    <property type="molecule type" value="Genomic_DNA"/>
</dbReference>
<feature type="transmembrane region" description="Helical" evidence="9">
    <location>
        <begin position="37"/>
        <end position="58"/>
    </location>
</feature>
<evidence type="ECO:0000313" key="13">
    <source>
        <dbReference type="Proteomes" id="UP000271974"/>
    </source>
</evidence>
<keyword evidence="13" id="KW-1185">Reference proteome</keyword>
<feature type="transmembrane region" description="Helical" evidence="9">
    <location>
        <begin position="329"/>
        <end position="350"/>
    </location>
</feature>
<dbReference type="PANTHER" id="PTHR10877:SF150">
    <property type="entry name" value="REJ DOMAIN-CONTAINING PROTEIN"/>
    <property type="match status" value="1"/>
</dbReference>
<dbReference type="Pfam" id="PF08016">
    <property type="entry name" value="PKD_channel"/>
    <property type="match status" value="1"/>
</dbReference>
<evidence type="ECO:0000256" key="5">
    <source>
        <dbReference type="ARBA" id="ARBA00023136"/>
    </source>
</evidence>
<keyword evidence="6" id="KW-0325">Glycoprotein</keyword>
<evidence type="ECO:0000256" key="7">
    <source>
        <dbReference type="PIRSR" id="PIRSR603915-2"/>
    </source>
</evidence>
<name>A0A433STT5_ELYCH</name>
<sequence length="1247" mass="140394">MPAAQCLHSDTESDKDENNNNLEDSVNTRRRKNVKSLIWEAVFYSLLLTLLVCIAFDIRDQRSYGFHSHIVAATDPKGKIGKMSTPKEMFDWARDYLAPFLYEITRWKNLTMGNSTRATASLATYKIGPTRIRQHRMPQQGCESPSQLQPFRSRCIPSWSSSDLAWADYTTNWKLEHYTGAYSDRPRSPWRYSRWAHVGGTPVAGRLGFYPIGGYVHDMSGTLEEVKANLTELENLHWVDEWTKVVFIETTIYTANINMFALITALFEFPQAMVLQAQLYTHPFKLLTYTNDYPLSAQVFDILIFFAVGWFILRVAYKLYRWRWDFFGKFWHIVELSNLLLAIAVIVLYVGRDKVADKVADESNMTSGQFYNFQTLSMWDQLFGILLGFCCFLSTLKVLHLFRFNRRMSLLGKTLKLSAGDLIGFFVLYILLMMAFVCFSFLVFHNYLYSYSTIMGTIESLLLLALGDLQYKKITSANRVIAPVLITAYTALIMFILLNVLVSILMDAFAAAREAIKNQPNDFELLMCMTKSLNKAVVSPLHTAWDFACKADMDSPRKSDGGSGNGYGMAIPAEKGRKGILALSNKQRNPRFSRAVRFSSGFITDSPRKPVRYSTPKARKSLTRQSFLDSPPVSSIAIKSSLKKRLSTSVNSIEENTGLFLQQLDLIDRRLDSLWLGFVGGESGPPPEVPAIQRCTEVKVTVADVVSRRLGFQDDSGSSSSSYQDGEDEVEDEPGVVINNSDDSESVSEMSIELHQSENNTIIEVHVEHHIHPSDNDNDKKETAEEKSETLSEEMVISSYDRVDDIQENIDKLVPFEDLKNDEMVVESQEKVVPHSIVENRRSDEALNITEESPGIIVSQHDENSHGASQAENEELVADETNDGGVQLDNKTTQYDIESPLDIEEARAAYEDDHSDNINDINSETQEAPHVDGDLGIAEVSAASDIRHEDCLSFQTKDRLNESEYEIVDEKEPYADVGSKIKEDAKTAYENDHSNTINDIKSETQEAPQVDGDMGIVEVLETSDIHPDDSLSFQTKERLNEPEYEIVDETESHPKPSSLYAERHRIKVASKYQRVSSEPNFKSLVPFVIERSTVKQMSGEYDKMCYRRQLDPLQRLNIGAEGALISTPTSRSFACFPDFFNDSGYQSPGDLDKTIEASPGYQSAVDRGQDMEASSSEEQVNATLNLGGDSITDLEAASKDVEMLQPLDSHIEEAPKGCNIGLQTSPLCRVKLTSALKVRFVIGDEKE</sequence>
<feature type="domain" description="Polycystin cation channel PKD1/PKD2" evidence="10">
    <location>
        <begin position="289"/>
        <end position="511"/>
    </location>
</feature>
<comment type="similarity">
    <text evidence="2">Belongs to the polycystin family.</text>
</comment>
<feature type="transmembrane region" description="Helical" evidence="9">
    <location>
        <begin position="382"/>
        <end position="402"/>
    </location>
</feature>
<dbReference type="InterPro" id="IPR013122">
    <property type="entry name" value="PKD1_2_channel"/>
</dbReference>
<dbReference type="GO" id="GO:0005509">
    <property type="term" value="F:calcium ion binding"/>
    <property type="evidence" value="ECO:0007669"/>
    <property type="project" value="InterPro"/>
</dbReference>
<feature type="domain" description="Polycystin" evidence="11">
    <location>
        <begin position="83"/>
        <end position="287"/>
    </location>
</feature>